<dbReference type="Proteomes" id="UP000007306">
    <property type="component" value="Chromosome 8"/>
</dbReference>
<evidence type="ECO:0000313" key="2">
    <source>
        <dbReference type="Proteomes" id="UP000007306"/>
    </source>
</evidence>
<dbReference type="Gramene" id="ORGLA08G0055100.1">
    <property type="protein sequence ID" value="ORGLA08G0055100.1"/>
    <property type="gene ID" value="ORGLA08G0055100"/>
</dbReference>
<organism evidence="1 2">
    <name type="scientific">Oryza glaberrima</name>
    <name type="common">African rice</name>
    <dbReference type="NCBI Taxonomy" id="4538"/>
    <lineage>
        <taxon>Eukaryota</taxon>
        <taxon>Viridiplantae</taxon>
        <taxon>Streptophyta</taxon>
        <taxon>Embryophyta</taxon>
        <taxon>Tracheophyta</taxon>
        <taxon>Spermatophyta</taxon>
        <taxon>Magnoliopsida</taxon>
        <taxon>Liliopsida</taxon>
        <taxon>Poales</taxon>
        <taxon>Poaceae</taxon>
        <taxon>BOP clade</taxon>
        <taxon>Oryzoideae</taxon>
        <taxon>Oryzeae</taxon>
        <taxon>Oryzinae</taxon>
        <taxon>Oryza</taxon>
    </lineage>
</organism>
<accession>I1QGK0</accession>
<dbReference type="HOGENOM" id="CLU_2201423_0_0_1"/>
<dbReference type="OMA" id="CFACARA"/>
<sequence length="108" mass="11763">MYVFLACDVLGMHAIDRATHSAASLHAWRPERCHSQPLPAFVLLADKPCVFACFSFCFACARASVCGSRANRCHGARIARRGAGDGGVHAFCRSVGMDTIKSATWERF</sequence>
<reference evidence="1" key="1">
    <citation type="submission" date="2015-06" db="UniProtKB">
        <authorList>
            <consortium name="EnsemblPlants"/>
        </authorList>
    </citation>
    <scope>IDENTIFICATION</scope>
</reference>
<protein>
    <submittedName>
        <fullName evidence="1">Uncharacterized protein</fullName>
    </submittedName>
</protein>
<dbReference type="EnsemblPlants" id="ORGLA08G0055100.1">
    <property type="protein sequence ID" value="ORGLA08G0055100.1"/>
    <property type="gene ID" value="ORGLA08G0055100"/>
</dbReference>
<reference evidence="1 2" key="2">
    <citation type="submission" date="2018-04" db="EMBL/GenBank/DDBJ databases">
        <title>OglaRS2 (Oryza glaberrima Reference Sequence Version 2).</title>
        <authorList>
            <person name="Zhang J."/>
            <person name="Kudrna D."/>
            <person name="Lee S."/>
            <person name="Talag J."/>
            <person name="Rajasekar S."/>
            <person name="Wing R.A."/>
        </authorList>
    </citation>
    <scope>NUCLEOTIDE SEQUENCE [LARGE SCALE GENOMIC DNA]</scope>
    <source>
        <strain evidence="1 2">cv. IRGC 96717</strain>
    </source>
</reference>
<proteinExistence type="predicted"/>
<name>I1QGK0_ORYGL</name>
<dbReference type="AlphaFoldDB" id="I1QGK0"/>
<evidence type="ECO:0000313" key="1">
    <source>
        <dbReference type="EnsemblPlants" id="ORGLA08G0055100.1"/>
    </source>
</evidence>
<keyword evidence="2" id="KW-1185">Reference proteome</keyword>